<reference evidence="1" key="1">
    <citation type="journal article" date="2015" name="Nature">
        <title>Complex archaea that bridge the gap between prokaryotes and eukaryotes.</title>
        <authorList>
            <person name="Spang A."/>
            <person name="Saw J.H."/>
            <person name="Jorgensen S.L."/>
            <person name="Zaremba-Niedzwiedzka K."/>
            <person name="Martijn J."/>
            <person name="Lind A.E."/>
            <person name="van Eijk R."/>
            <person name="Schleper C."/>
            <person name="Guy L."/>
            <person name="Ettema T.J."/>
        </authorList>
    </citation>
    <scope>NUCLEOTIDE SEQUENCE</scope>
</reference>
<proteinExistence type="predicted"/>
<accession>A0A0F9HHJ4</accession>
<comment type="caution">
    <text evidence="1">The sequence shown here is derived from an EMBL/GenBank/DDBJ whole genome shotgun (WGS) entry which is preliminary data.</text>
</comment>
<sequence length="201" mass="20896">MAPKRQEVTSQATPLAEDTLEILRGQLASGGFGMGVGPLGREAGTAARQFVSSGVAGRGGTEGFDLSPLLQQLEQIQNRRVGEQTGDLREAFGITGQRFGTALQKGEGNLRGRLEEDFMANIGNLLRQSFESQQQRTLFGQGQQLQGINLLGGLEQQNLAPFLNLAALGINPDIFTENPFATAGKVVAGGAAAVAGASGGG</sequence>
<dbReference type="AlphaFoldDB" id="A0A0F9HHJ4"/>
<gene>
    <name evidence="1" type="ORF">LCGC14_1701570</name>
</gene>
<name>A0A0F9HHJ4_9ZZZZ</name>
<dbReference type="EMBL" id="LAZR01015043">
    <property type="protein sequence ID" value="KKM14891.1"/>
    <property type="molecule type" value="Genomic_DNA"/>
</dbReference>
<organism evidence="1">
    <name type="scientific">marine sediment metagenome</name>
    <dbReference type="NCBI Taxonomy" id="412755"/>
    <lineage>
        <taxon>unclassified sequences</taxon>
        <taxon>metagenomes</taxon>
        <taxon>ecological metagenomes</taxon>
    </lineage>
</organism>
<protein>
    <submittedName>
        <fullName evidence="1">Uncharacterized protein</fullName>
    </submittedName>
</protein>
<evidence type="ECO:0000313" key="1">
    <source>
        <dbReference type="EMBL" id="KKM14891.1"/>
    </source>
</evidence>